<reference evidence="2" key="1">
    <citation type="submission" date="2023-10" db="EMBL/GenBank/DDBJ databases">
        <title>Chromosome-level genome of the transformable northern wattle, Acacia crassicarpa.</title>
        <authorList>
            <person name="Massaro I."/>
            <person name="Sinha N.R."/>
            <person name="Poethig S."/>
            <person name="Leichty A.R."/>
        </authorList>
    </citation>
    <scope>NUCLEOTIDE SEQUENCE</scope>
    <source>
        <strain evidence="2">Acra3RX</strain>
        <tissue evidence="2">Leaf</tissue>
    </source>
</reference>
<accession>A0AAE1MAS7</accession>
<comment type="caution">
    <text evidence="2">The sequence shown here is derived from an EMBL/GenBank/DDBJ whole genome shotgun (WGS) entry which is preliminary data.</text>
</comment>
<protein>
    <recommendedName>
        <fullName evidence="4">CCG-binding protein 1</fullName>
    </recommendedName>
</protein>
<keyword evidence="3" id="KW-1185">Reference proteome</keyword>
<sequence>MINSALLRSCSYPLLLDPTPSSSSSSTTTRFASSTVSCSSRNQASIPKLEPFSRSKFERALKEPPLIQKSEIELADYCSTLEGEKSYDCWQAYFELKDLEKELPKADIEKLILATGGLKLLIGCIHGIANMLKMKKNGLSVSELVEAEHGQRQCPIPDGLPKSDEEMKEEEEGRMPDSPFTRLLRSKGRSPAWYSQAPDHQIG</sequence>
<dbReference type="EMBL" id="JAWXYG010000011">
    <property type="protein sequence ID" value="KAK4258715.1"/>
    <property type="molecule type" value="Genomic_DNA"/>
</dbReference>
<dbReference type="AlphaFoldDB" id="A0AAE1MAS7"/>
<dbReference type="GO" id="GO:0036033">
    <property type="term" value="F:mediator complex binding"/>
    <property type="evidence" value="ECO:0007669"/>
    <property type="project" value="InterPro"/>
</dbReference>
<dbReference type="InterPro" id="IPR037502">
    <property type="entry name" value="CBP1"/>
</dbReference>
<dbReference type="GO" id="GO:0005829">
    <property type="term" value="C:cytosol"/>
    <property type="evidence" value="ECO:0007669"/>
    <property type="project" value="TreeGrafter"/>
</dbReference>
<organism evidence="2 3">
    <name type="scientific">Acacia crassicarpa</name>
    <name type="common">northern wattle</name>
    <dbReference type="NCBI Taxonomy" id="499986"/>
    <lineage>
        <taxon>Eukaryota</taxon>
        <taxon>Viridiplantae</taxon>
        <taxon>Streptophyta</taxon>
        <taxon>Embryophyta</taxon>
        <taxon>Tracheophyta</taxon>
        <taxon>Spermatophyta</taxon>
        <taxon>Magnoliopsida</taxon>
        <taxon>eudicotyledons</taxon>
        <taxon>Gunneridae</taxon>
        <taxon>Pentapetalae</taxon>
        <taxon>rosids</taxon>
        <taxon>fabids</taxon>
        <taxon>Fabales</taxon>
        <taxon>Fabaceae</taxon>
        <taxon>Caesalpinioideae</taxon>
        <taxon>mimosoid clade</taxon>
        <taxon>Acacieae</taxon>
        <taxon>Acacia</taxon>
    </lineage>
</organism>
<name>A0AAE1MAS7_9FABA</name>
<feature type="region of interest" description="Disordered" evidence="1">
    <location>
        <begin position="150"/>
        <end position="203"/>
    </location>
</feature>
<dbReference type="PANTHER" id="PTHR36345:SF1">
    <property type="entry name" value="CCG-BINDING PROTEIN 1"/>
    <property type="match status" value="1"/>
</dbReference>
<dbReference type="GO" id="GO:0010183">
    <property type="term" value="P:pollen tube guidance"/>
    <property type="evidence" value="ECO:0007669"/>
    <property type="project" value="InterPro"/>
</dbReference>
<dbReference type="Proteomes" id="UP001293593">
    <property type="component" value="Unassembled WGS sequence"/>
</dbReference>
<gene>
    <name evidence="2" type="ORF">QN277_005133</name>
</gene>
<evidence type="ECO:0000256" key="1">
    <source>
        <dbReference type="SAM" id="MobiDB-lite"/>
    </source>
</evidence>
<dbReference type="GO" id="GO:0005634">
    <property type="term" value="C:nucleus"/>
    <property type="evidence" value="ECO:0007669"/>
    <property type="project" value="TreeGrafter"/>
</dbReference>
<evidence type="ECO:0000313" key="3">
    <source>
        <dbReference type="Proteomes" id="UP001293593"/>
    </source>
</evidence>
<proteinExistence type="predicted"/>
<evidence type="ECO:0008006" key="4">
    <source>
        <dbReference type="Google" id="ProtNLM"/>
    </source>
</evidence>
<feature type="compositionally biased region" description="Basic and acidic residues" evidence="1">
    <location>
        <begin position="161"/>
        <end position="175"/>
    </location>
</feature>
<evidence type="ECO:0000313" key="2">
    <source>
        <dbReference type="EMBL" id="KAK4258715.1"/>
    </source>
</evidence>
<dbReference type="PANTHER" id="PTHR36345">
    <property type="entry name" value="CCG-BINDING PROTEIN 1"/>
    <property type="match status" value="1"/>
</dbReference>